<gene>
    <name evidence="3" type="ORF">H1164_16235</name>
</gene>
<keyword evidence="2" id="KW-0812">Transmembrane</keyword>
<dbReference type="EMBL" id="JACEIP010000038">
    <property type="protein sequence ID" value="MBA4544395.1"/>
    <property type="molecule type" value="Genomic_DNA"/>
</dbReference>
<organism evidence="3 4">
    <name type="scientific">Thermoactinomyces daqus</name>
    <dbReference type="NCBI Taxonomy" id="1329516"/>
    <lineage>
        <taxon>Bacteria</taxon>
        <taxon>Bacillati</taxon>
        <taxon>Bacillota</taxon>
        <taxon>Bacilli</taxon>
        <taxon>Bacillales</taxon>
        <taxon>Thermoactinomycetaceae</taxon>
        <taxon>Thermoactinomyces</taxon>
    </lineage>
</organism>
<evidence type="ECO:0000256" key="1">
    <source>
        <dbReference type="SAM" id="MobiDB-lite"/>
    </source>
</evidence>
<evidence type="ECO:0000256" key="2">
    <source>
        <dbReference type="SAM" id="Phobius"/>
    </source>
</evidence>
<comment type="caution">
    <text evidence="3">The sequence shown here is derived from an EMBL/GenBank/DDBJ whole genome shotgun (WGS) entry which is preliminary data.</text>
</comment>
<feature type="transmembrane region" description="Helical" evidence="2">
    <location>
        <begin position="12"/>
        <end position="31"/>
    </location>
</feature>
<sequence length="172" mass="19897">MRRFFPFNVSKVFQPFIIVFLFAFVCIGILGSGQAFATGSSFNVPHVNDHFEKVQQGPTPTKEKAITTDSSKSNKPSLWDRFTATCKDAWNWTKQTAVHLWNKGKELYSKHKWLTGFFIMIAIIRIQARFSTGFWKGVWDARRYCHGNNRYVSASNQYSQRDCLCFFTPCPD</sequence>
<evidence type="ECO:0000313" key="4">
    <source>
        <dbReference type="Proteomes" id="UP000530514"/>
    </source>
</evidence>
<feature type="region of interest" description="Disordered" evidence="1">
    <location>
        <begin position="54"/>
        <end position="74"/>
    </location>
</feature>
<reference evidence="3 4" key="1">
    <citation type="submission" date="2020-07" db="EMBL/GenBank/DDBJ databases">
        <authorList>
            <person name="Feng H."/>
        </authorList>
    </citation>
    <scope>NUCLEOTIDE SEQUENCE [LARGE SCALE GENOMIC DNA]</scope>
    <source>
        <strain evidence="4">s-11</strain>
    </source>
</reference>
<dbReference type="RefSeq" id="WP_152568443.1">
    <property type="nucleotide sequence ID" value="NZ_JACEIP010000038.1"/>
</dbReference>
<dbReference type="Proteomes" id="UP000530514">
    <property type="component" value="Unassembled WGS sequence"/>
</dbReference>
<dbReference type="OrthoDB" id="3008874at2"/>
<feature type="transmembrane region" description="Helical" evidence="2">
    <location>
        <begin position="113"/>
        <end position="130"/>
    </location>
</feature>
<proteinExistence type="predicted"/>
<protein>
    <submittedName>
        <fullName evidence="3">Uncharacterized protein</fullName>
    </submittedName>
</protein>
<name>A0A7W2AJH4_9BACL</name>
<dbReference type="AlphaFoldDB" id="A0A7W2AJH4"/>
<keyword evidence="4" id="KW-1185">Reference proteome</keyword>
<evidence type="ECO:0000313" key="3">
    <source>
        <dbReference type="EMBL" id="MBA4544395.1"/>
    </source>
</evidence>
<accession>A0A7W2AJH4</accession>
<keyword evidence="2" id="KW-1133">Transmembrane helix</keyword>
<keyword evidence="2" id="KW-0472">Membrane</keyword>